<protein>
    <submittedName>
        <fullName evidence="1">Uncharacterized protein</fullName>
    </submittedName>
</protein>
<accession>A0AAE0XS24</accession>
<evidence type="ECO:0000313" key="2">
    <source>
        <dbReference type="Proteomes" id="UP001283361"/>
    </source>
</evidence>
<gene>
    <name evidence="1" type="ORF">RRG08_056487</name>
</gene>
<dbReference type="EMBL" id="JAWDGP010007748">
    <property type="protein sequence ID" value="KAK3706270.1"/>
    <property type="molecule type" value="Genomic_DNA"/>
</dbReference>
<reference evidence="1" key="1">
    <citation type="journal article" date="2023" name="G3 (Bethesda)">
        <title>A reference genome for the long-term kleptoplast-retaining sea slug Elysia crispata morphotype clarki.</title>
        <authorList>
            <person name="Eastman K.E."/>
            <person name="Pendleton A.L."/>
            <person name="Shaikh M.A."/>
            <person name="Suttiyut T."/>
            <person name="Ogas R."/>
            <person name="Tomko P."/>
            <person name="Gavelis G."/>
            <person name="Widhalm J.R."/>
            <person name="Wisecaver J.H."/>
        </authorList>
    </citation>
    <scope>NUCLEOTIDE SEQUENCE</scope>
    <source>
        <strain evidence="1">ECLA1</strain>
    </source>
</reference>
<keyword evidence="2" id="KW-1185">Reference proteome</keyword>
<sequence>MVTIVYLLSPTAAGPKMSLLVDISHGDFSISSLLKRKRKLGKENDTEDTVSIQSLDVSGPVSAKTPKLEVFTCFVMPEKNTSSLDAALLPKKAQ</sequence>
<proteinExistence type="predicted"/>
<dbReference type="Proteomes" id="UP001283361">
    <property type="component" value="Unassembled WGS sequence"/>
</dbReference>
<organism evidence="1 2">
    <name type="scientific">Elysia crispata</name>
    <name type="common">lettuce slug</name>
    <dbReference type="NCBI Taxonomy" id="231223"/>
    <lineage>
        <taxon>Eukaryota</taxon>
        <taxon>Metazoa</taxon>
        <taxon>Spiralia</taxon>
        <taxon>Lophotrochozoa</taxon>
        <taxon>Mollusca</taxon>
        <taxon>Gastropoda</taxon>
        <taxon>Heterobranchia</taxon>
        <taxon>Euthyneura</taxon>
        <taxon>Panpulmonata</taxon>
        <taxon>Sacoglossa</taxon>
        <taxon>Placobranchoidea</taxon>
        <taxon>Plakobranchidae</taxon>
        <taxon>Elysia</taxon>
    </lineage>
</organism>
<evidence type="ECO:0000313" key="1">
    <source>
        <dbReference type="EMBL" id="KAK3706270.1"/>
    </source>
</evidence>
<comment type="caution">
    <text evidence="1">The sequence shown here is derived from an EMBL/GenBank/DDBJ whole genome shotgun (WGS) entry which is preliminary data.</text>
</comment>
<name>A0AAE0XS24_9GAST</name>
<dbReference type="AlphaFoldDB" id="A0AAE0XS24"/>